<protein>
    <submittedName>
        <fullName evidence="7">Uncharacterized protein</fullName>
    </submittedName>
</protein>
<accession>A0A834YGI6</accession>
<dbReference type="AlphaFoldDB" id="A0A834YGI6"/>
<evidence type="ECO:0000313" key="7">
    <source>
        <dbReference type="EMBL" id="KAF8378750.1"/>
    </source>
</evidence>
<dbReference type="PANTHER" id="PTHR36008:SF1">
    <property type="entry name" value="OS09G0478400 PROTEIN"/>
    <property type="match status" value="1"/>
</dbReference>
<dbReference type="Gene3D" id="3.40.50.300">
    <property type="entry name" value="P-loop containing nucleotide triphosphate hydrolases"/>
    <property type="match status" value="1"/>
</dbReference>
<feature type="domain" description="Disease resistance N-terminal" evidence="6">
    <location>
        <begin position="277"/>
        <end position="355"/>
    </location>
</feature>
<dbReference type="PANTHER" id="PTHR36008">
    <property type="entry name" value="OS09G0478400 PROTEIN"/>
    <property type="match status" value="1"/>
</dbReference>
<organism evidence="7 8">
    <name type="scientific">Tetracentron sinense</name>
    <name type="common">Spur-leaf</name>
    <dbReference type="NCBI Taxonomy" id="13715"/>
    <lineage>
        <taxon>Eukaryota</taxon>
        <taxon>Viridiplantae</taxon>
        <taxon>Streptophyta</taxon>
        <taxon>Embryophyta</taxon>
        <taxon>Tracheophyta</taxon>
        <taxon>Spermatophyta</taxon>
        <taxon>Magnoliopsida</taxon>
        <taxon>Trochodendrales</taxon>
        <taxon>Trochodendraceae</taxon>
        <taxon>Tetracentron</taxon>
    </lineage>
</organism>
<dbReference type="GO" id="GO:0006952">
    <property type="term" value="P:defense response"/>
    <property type="evidence" value="ECO:0007669"/>
    <property type="project" value="UniProtKB-KW"/>
</dbReference>
<comment type="caution">
    <text evidence="7">The sequence shown here is derived from an EMBL/GenBank/DDBJ whole genome shotgun (WGS) entry which is preliminary data.</text>
</comment>
<evidence type="ECO:0000259" key="5">
    <source>
        <dbReference type="Pfam" id="PF00931"/>
    </source>
</evidence>
<keyword evidence="3" id="KW-0611">Plant defense</keyword>
<dbReference type="InterPro" id="IPR027417">
    <property type="entry name" value="P-loop_NTPase"/>
</dbReference>
<evidence type="ECO:0000256" key="4">
    <source>
        <dbReference type="SAM" id="MobiDB-lite"/>
    </source>
</evidence>
<dbReference type="InterPro" id="IPR002182">
    <property type="entry name" value="NB-ARC"/>
</dbReference>
<evidence type="ECO:0000256" key="2">
    <source>
        <dbReference type="ARBA" id="ARBA00022741"/>
    </source>
</evidence>
<dbReference type="Gene3D" id="1.20.5.4130">
    <property type="match status" value="1"/>
</dbReference>
<evidence type="ECO:0000313" key="8">
    <source>
        <dbReference type="Proteomes" id="UP000655225"/>
    </source>
</evidence>
<evidence type="ECO:0000256" key="3">
    <source>
        <dbReference type="ARBA" id="ARBA00022821"/>
    </source>
</evidence>
<evidence type="ECO:0000259" key="6">
    <source>
        <dbReference type="Pfam" id="PF18052"/>
    </source>
</evidence>
<keyword evidence="2" id="KW-0547">Nucleotide-binding</keyword>
<evidence type="ECO:0000256" key="1">
    <source>
        <dbReference type="ARBA" id="ARBA00022737"/>
    </source>
</evidence>
<name>A0A834YGI6_TETSI</name>
<dbReference type="CDD" id="cd14798">
    <property type="entry name" value="RX-CC_like"/>
    <property type="match status" value="1"/>
</dbReference>
<dbReference type="InterPro" id="IPR038005">
    <property type="entry name" value="RX-like_CC"/>
</dbReference>
<dbReference type="OrthoDB" id="3027644at2759"/>
<feature type="region of interest" description="Disordered" evidence="4">
    <location>
        <begin position="54"/>
        <end position="80"/>
    </location>
</feature>
<dbReference type="Pfam" id="PF00931">
    <property type="entry name" value="NB-ARC"/>
    <property type="match status" value="1"/>
</dbReference>
<reference evidence="7 8" key="1">
    <citation type="submission" date="2020-04" db="EMBL/GenBank/DDBJ databases">
        <title>Plant Genome Project.</title>
        <authorList>
            <person name="Zhang R.-G."/>
        </authorList>
    </citation>
    <scope>NUCLEOTIDE SEQUENCE [LARGE SCALE GENOMIC DNA]</scope>
    <source>
        <strain evidence="7">YNK0</strain>
        <tissue evidence="7">Leaf</tissue>
    </source>
</reference>
<dbReference type="Proteomes" id="UP000655225">
    <property type="component" value="Unassembled WGS sequence"/>
</dbReference>
<dbReference type="EMBL" id="JABCRI010000023">
    <property type="protein sequence ID" value="KAF8378750.1"/>
    <property type="molecule type" value="Genomic_DNA"/>
</dbReference>
<dbReference type="InterPro" id="IPR041118">
    <property type="entry name" value="Rx_N"/>
</dbReference>
<dbReference type="Pfam" id="PF18052">
    <property type="entry name" value="Rx_N"/>
    <property type="match status" value="1"/>
</dbReference>
<proteinExistence type="predicted"/>
<sequence length="478" mass="54561">MTQEVEGVACVRGWSQSARPTVKISDDIIVANPPAQKAFKGDALLSMLAGTPPNSKATDWLPDGQKKKVNQGGIPSKEDAPVGLQQKCENLISFTVIFNFQSRIECFPRYIDDADGSHRRRSYTLRKAPHDYDESTSQGRIERKIQNAPAGQGTVRMLSREEWEKMQGDRSRTPFESKLARSIAPLRTGEPLHMDDVKDWTIDVLTDALLRMNRIFESYGIRPLFYFNVENPNPNLRQLREELLRLSFSAPRSVCGLGDTKFTLYGRQEITKMVEVVVSAVLEKLIDVIAKEAVFKEQFGLLRTDLEWIRSFLKDADGRRRENNRVKVWLNQIRDVTYDAEDVIDTFLIKIEQLGSEFRGFLGCYLPSRPLPFFDIRNKIEEIIQRIERIGHNKSRYGIEDMDAEISGWSNEVPSRKEKLSPIVEEVNVVGFEDDVKTITRKLIREDTERRLVISIVGMGGLGKTTVAKIFFNSSIIK</sequence>
<dbReference type="SUPFAM" id="SSF52540">
    <property type="entry name" value="P-loop containing nucleoside triphosphate hydrolases"/>
    <property type="match status" value="1"/>
</dbReference>
<keyword evidence="1" id="KW-0677">Repeat</keyword>
<feature type="domain" description="NB-ARC" evidence="5">
    <location>
        <begin position="433"/>
        <end position="474"/>
    </location>
</feature>
<dbReference type="GO" id="GO:0043531">
    <property type="term" value="F:ADP binding"/>
    <property type="evidence" value="ECO:0007669"/>
    <property type="project" value="InterPro"/>
</dbReference>
<keyword evidence="8" id="KW-1185">Reference proteome</keyword>
<gene>
    <name evidence="7" type="ORF">HHK36_030099</name>
</gene>